<evidence type="ECO:0000313" key="1">
    <source>
        <dbReference type="EMBL" id="ASK44691.1"/>
    </source>
</evidence>
<organism evidence="1">
    <name type="scientific">Agrobacterium tumefaciens</name>
    <dbReference type="NCBI Taxonomy" id="358"/>
    <lineage>
        <taxon>Bacteria</taxon>
        <taxon>Pseudomonadati</taxon>
        <taxon>Pseudomonadota</taxon>
        <taxon>Alphaproteobacteria</taxon>
        <taxon>Hyphomicrobiales</taxon>
        <taxon>Rhizobiaceae</taxon>
        <taxon>Rhizobium/Agrobacterium group</taxon>
        <taxon>Agrobacterium</taxon>
        <taxon>Agrobacterium tumefaciens complex</taxon>
    </lineage>
</organism>
<accession>A0A2Z2PRD5</accession>
<sequence length="166" mass="18851">MAESVVHTSRGKWSSPGIPHKGWTCVGIDDLEAPSQECEMCESVDVRYVHYMEHPDYPETLAVGCVCAEHMEDDYVRPKQRETGMRLIARRRKSWARKKWRISQLGNHFVNTEGFNLTVYECAGGFGISVARRETDRHQTGKKSYPTQEEAKAAALSALLWAKAHL</sequence>
<dbReference type="RefSeq" id="WP_137392549.1">
    <property type="nucleotide sequence ID" value="NZ_KY000047.1"/>
</dbReference>
<reference evidence="1" key="1">
    <citation type="submission" date="2016-10" db="EMBL/GenBank/DDBJ databases">
        <title>Agrobacterium Ti plasmids: Classification based on T-DNA and Vir regions organization.</title>
        <authorList>
            <person name="Nabi N."/>
            <person name="Vial L."/>
            <person name="Ben Hafsa A."/>
            <person name="Chapulliot D."/>
            <person name="Berard A."/>
            <person name="Chauveau A."/>
            <person name="Le Paslier M.-C."/>
            <person name="Harzallah Skhiri F."/>
            <person name="Brunel D."/>
            <person name="Nesme X."/>
            <person name="Chaouachi M."/>
        </authorList>
    </citation>
    <scope>NUCLEOTIDE SEQUENCE</scope>
    <source>
        <strain evidence="1">CFBP2516</strain>
        <plasmid evidence="1">pTi_CFBP2516</plasmid>
    </source>
</reference>
<dbReference type="EMBL" id="KY000047">
    <property type="protein sequence ID" value="ASK44691.1"/>
    <property type="molecule type" value="Genomic_DNA"/>
</dbReference>
<proteinExistence type="predicted"/>
<keyword evidence="1" id="KW-0614">Plasmid</keyword>
<geneLocation type="plasmid" evidence="1">
    <name>pTi_CFBP2516</name>
</geneLocation>
<protein>
    <submittedName>
        <fullName evidence="1">Uncharacterized protein</fullName>
    </submittedName>
</protein>
<name>A0A2Z2PRD5_AGRTU</name>
<dbReference type="AlphaFoldDB" id="A0A2Z2PRD5"/>